<dbReference type="AlphaFoldDB" id="R7VFW5"/>
<gene>
    <name evidence="1" type="ORF">CAPTEDRAFT_217873</name>
</gene>
<reference evidence="2" key="3">
    <citation type="submission" date="2015-06" db="UniProtKB">
        <authorList>
            <consortium name="EnsemblMetazoa"/>
        </authorList>
    </citation>
    <scope>IDENTIFICATION</scope>
</reference>
<dbReference type="EnsemblMetazoa" id="CapteT217873">
    <property type="protein sequence ID" value="CapteP217873"/>
    <property type="gene ID" value="CapteG217873"/>
</dbReference>
<name>R7VFW5_CAPTE</name>
<reference evidence="3" key="1">
    <citation type="submission" date="2012-12" db="EMBL/GenBank/DDBJ databases">
        <authorList>
            <person name="Hellsten U."/>
            <person name="Grimwood J."/>
            <person name="Chapman J.A."/>
            <person name="Shapiro H."/>
            <person name="Aerts A."/>
            <person name="Otillar R.P."/>
            <person name="Terry A.Y."/>
            <person name="Boore J.L."/>
            <person name="Simakov O."/>
            <person name="Marletaz F."/>
            <person name="Cho S.-J."/>
            <person name="Edsinger-Gonzales E."/>
            <person name="Havlak P."/>
            <person name="Kuo D.-H."/>
            <person name="Larsson T."/>
            <person name="Lv J."/>
            <person name="Arendt D."/>
            <person name="Savage R."/>
            <person name="Osoegawa K."/>
            <person name="de Jong P."/>
            <person name="Lindberg D.R."/>
            <person name="Seaver E.C."/>
            <person name="Weisblat D.A."/>
            <person name="Putnam N.H."/>
            <person name="Grigoriev I.V."/>
            <person name="Rokhsar D.S."/>
        </authorList>
    </citation>
    <scope>NUCLEOTIDE SEQUENCE</scope>
    <source>
        <strain evidence="3">I ESC-2004</strain>
    </source>
</reference>
<organism evidence="1">
    <name type="scientific">Capitella teleta</name>
    <name type="common">Polychaete worm</name>
    <dbReference type="NCBI Taxonomy" id="283909"/>
    <lineage>
        <taxon>Eukaryota</taxon>
        <taxon>Metazoa</taxon>
        <taxon>Spiralia</taxon>
        <taxon>Lophotrochozoa</taxon>
        <taxon>Annelida</taxon>
        <taxon>Polychaeta</taxon>
        <taxon>Sedentaria</taxon>
        <taxon>Scolecida</taxon>
        <taxon>Capitellidae</taxon>
        <taxon>Capitella</taxon>
    </lineage>
</organism>
<proteinExistence type="predicted"/>
<dbReference type="EMBL" id="AMQN01003996">
    <property type="status" value="NOT_ANNOTATED_CDS"/>
    <property type="molecule type" value="Genomic_DNA"/>
</dbReference>
<dbReference type="HOGENOM" id="CLU_1070573_0_0_1"/>
<dbReference type="EMBL" id="KB292365">
    <property type="protein sequence ID" value="ELU17728.1"/>
    <property type="molecule type" value="Genomic_DNA"/>
</dbReference>
<reference evidence="1 3" key="2">
    <citation type="journal article" date="2013" name="Nature">
        <title>Insights into bilaterian evolution from three spiralian genomes.</title>
        <authorList>
            <person name="Simakov O."/>
            <person name="Marletaz F."/>
            <person name="Cho S.J."/>
            <person name="Edsinger-Gonzales E."/>
            <person name="Havlak P."/>
            <person name="Hellsten U."/>
            <person name="Kuo D.H."/>
            <person name="Larsson T."/>
            <person name="Lv J."/>
            <person name="Arendt D."/>
            <person name="Savage R."/>
            <person name="Osoegawa K."/>
            <person name="de Jong P."/>
            <person name="Grimwood J."/>
            <person name="Chapman J.A."/>
            <person name="Shapiro H."/>
            <person name="Aerts A."/>
            <person name="Otillar R.P."/>
            <person name="Terry A.Y."/>
            <person name="Boore J.L."/>
            <person name="Grigoriev I.V."/>
            <person name="Lindberg D.R."/>
            <person name="Seaver E.C."/>
            <person name="Weisblat D.A."/>
            <person name="Putnam N.H."/>
            <person name="Rokhsar D.S."/>
        </authorList>
    </citation>
    <scope>NUCLEOTIDE SEQUENCE</scope>
    <source>
        <strain evidence="1 3">I ESC-2004</strain>
    </source>
</reference>
<evidence type="ECO:0000313" key="1">
    <source>
        <dbReference type="EMBL" id="ELU17728.1"/>
    </source>
</evidence>
<sequence length="260" mass="29468">MDRLKGVASGYVCQVIGFYNPFKDYDMVSFRSDNGIYEAGKWAYDDEQALMRQCFPIRNSADVHLKSEEMRPNKKPHPKRKFNDGIAVCIGRKTCWCERSGGFEQASRLHRNHPNIARQHTSLLQKLGYQCFCKKIKVPHPTRWPVHHPKQPQSIREAIANNSGPSVLHHLVRRQRREVHTRASKATSVISCKGRETIPALMIIVLASIVCIEIDVDRTFFTNIVSFILGLIVESPIGRLTFDRSRSTGGGGGDKRGQNL</sequence>
<dbReference type="Proteomes" id="UP000014760">
    <property type="component" value="Unassembled WGS sequence"/>
</dbReference>
<accession>R7VFW5</accession>
<keyword evidence="3" id="KW-1185">Reference proteome</keyword>
<protein>
    <submittedName>
        <fullName evidence="1 2">Uncharacterized protein</fullName>
    </submittedName>
</protein>
<evidence type="ECO:0000313" key="2">
    <source>
        <dbReference type="EnsemblMetazoa" id="CapteP217873"/>
    </source>
</evidence>
<evidence type="ECO:0000313" key="3">
    <source>
        <dbReference type="Proteomes" id="UP000014760"/>
    </source>
</evidence>